<feature type="compositionally biased region" description="Basic residues" evidence="6">
    <location>
        <begin position="1"/>
        <end position="15"/>
    </location>
</feature>
<proteinExistence type="predicted"/>
<evidence type="ECO:0000313" key="8">
    <source>
        <dbReference type="EMBL" id="OKL63211.1"/>
    </source>
</evidence>
<dbReference type="PANTHER" id="PTHR37534">
    <property type="entry name" value="TRANSCRIPTIONAL ACTIVATOR PROTEIN UGA3"/>
    <property type="match status" value="1"/>
</dbReference>
<dbReference type="GO" id="GO:0000981">
    <property type="term" value="F:DNA-binding transcription factor activity, RNA polymerase II-specific"/>
    <property type="evidence" value="ECO:0007669"/>
    <property type="project" value="InterPro"/>
</dbReference>
<dbReference type="OrthoDB" id="4491390at2759"/>
<dbReference type="GO" id="GO:0003677">
    <property type="term" value="F:DNA binding"/>
    <property type="evidence" value="ECO:0007669"/>
    <property type="project" value="UniProtKB-KW"/>
</dbReference>
<keyword evidence="4" id="KW-0804">Transcription</keyword>
<keyword evidence="2" id="KW-0805">Transcription regulation</keyword>
<protein>
    <recommendedName>
        <fullName evidence="7">Zn(2)-C6 fungal-type domain-containing protein</fullName>
    </recommendedName>
</protein>
<dbReference type="GO" id="GO:0005634">
    <property type="term" value="C:nucleus"/>
    <property type="evidence" value="ECO:0007669"/>
    <property type="project" value="UniProtKB-SubCell"/>
</dbReference>
<sequence length="446" mass="49390">MGAKTASKRKGKPRGIRRDRDCQSCKLRGIKCDLNRPRCQPCVESGLPCGGYPQRVVWATESNFGQRRARETTTATTPALSQESTSPPDDGPKPTASSTPHEEVATSLPMHDRYMTLNQYSFIKRLTSFYEQIKDADSQSRGGYLSPEAVELVSRIWDFIRAKMKGHETADDSTQKHLIDAVHFHVEALMRLTEAIDKAHPIALFGIATFAFFEVCDGSFGEWQCHLNGARSLLDFHCRNKADLDRLSHEIVGINEIVAHLVWFDTMGAIVRGSKGLIFDDWHRETLSDGFFAGVGCPLDTFHLFVTLAKAGNNMTALDLSFEALDQLLLCGEPSSTDSALIENAWRCTAAIAILSQIGNAGSLSRRKALSTAVDRACRVIAIIPPSSGIYIHLAATAYLAGIHATHPRQCEVVRSYWRNCRASDFPRYPDGQAKCEEKWRAEGLA</sequence>
<evidence type="ECO:0000256" key="2">
    <source>
        <dbReference type="ARBA" id="ARBA00023015"/>
    </source>
</evidence>
<feature type="region of interest" description="Disordered" evidence="6">
    <location>
        <begin position="63"/>
        <end position="108"/>
    </location>
</feature>
<dbReference type="RefSeq" id="XP_020123332.1">
    <property type="nucleotide sequence ID" value="XM_020260966.1"/>
</dbReference>
<accession>A0A1Q5QBF1</accession>
<dbReference type="SMART" id="SM00066">
    <property type="entry name" value="GAL4"/>
    <property type="match status" value="1"/>
</dbReference>
<keyword evidence="3" id="KW-0238">DNA-binding</keyword>
<evidence type="ECO:0000256" key="3">
    <source>
        <dbReference type="ARBA" id="ARBA00023125"/>
    </source>
</evidence>
<comment type="subcellular location">
    <subcellularLocation>
        <location evidence="1">Nucleus</location>
    </subcellularLocation>
</comment>
<dbReference type="SUPFAM" id="SSF57701">
    <property type="entry name" value="Zn2/Cys6 DNA-binding domain"/>
    <property type="match status" value="1"/>
</dbReference>
<evidence type="ECO:0000256" key="5">
    <source>
        <dbReference type="ARBA" id="ARBA00023242"/>
    </source>
</evidence>
<evidence type="ECO:0000256" key="4">
    <source>
        <dbReference type="ARBA" id="ARBA00023163"/>
    </source>
</evidence>
<name>A0A1Q5QBF1_TALAT</name>
<dbReference type="InterPro" id="IPR001138">
    <property type="entry name" value="Zn2Cys6_DnaBD"/>
</dbReference>
<evidence type="ECO:0000259" key="7">
    <source>
        <dbReference type="PROSITE" id="PS50048"/>
    </source>
</evidence>
<dbReference type="Pfam" id="PF11951">
    <property type="entry name" value="Fungal_trans_2"/>
    <property type="match status" value="1"/>
</dbReference>
<keyword evidence="9" id="KW-1185">Reference proteome</keyword>
<dbReference type="InterPro" id="IPR021858">
    <property type="entry name" value="Fun_TF"/>
</dbReference>
<dbReference type="PROSITE" id="PS50048">
    <property type="entry name" value="ZN2_CY6_FUNGAL_2"/>
    <property type="match status" value="1"/>
</dbReference>
<evidence type="ECO:0000256" key="6">
    <source>
        <dbReference type="SAM" id="MobiDB-lite"/>
    </source>
</evidence>
<dbReference type="GeneID" id="31001071"/>
<reference evidence="8 9" key="1">
    <citation type="submission" date="2015-06" db="EMBL/GenBank/DDBJ databases">
        <title>Talaromyces atroroseus IBT 11181 draft genome.</title>
        <authorList>
            <person name="Rasmussen K.B."/>
            <person name="Rasmussen S."/>
            <person name="Petersen B."/>
            <person name="Sicheritz-Ponten T."/>
            <person name="Mortensen U.H."/>
            <person name="Thrane U."/>
        </authorList>
    </citation>
    <scope>NUCLEOTIDE SEQUENCE [LARGE SCALE GENOMIC DNA]</scope>
    <source>
        <strain evidence="8 9">IBT 11181</strain>
    </source>
</reference>
<dbReference type="Pfam" id="PF00172">
    <property type="entry name" value="Zn_clus"/>
    <property type="match status" value="1"/>
</dbReference>
<dbReference type="EMBL" id="LFMY01000002">
    <property type="protein sequence ID" value="OKL63211.1"/>
    <property type="molecule type" value="Genomic_DNA"/>
</dbReference>
<dbReference type="PANTHER" id="PTHR37534:SF46">
    <property type="entry name" value="ZN(II)2CYS6 TRANSCRIPTION FACTOR (EUROFUNG)"/>
    <property type="match status" value="1"/>
</dbReference>
<dbReference type="Gene3D" id="4.10.240.10">
    <property type="entry name" value="Zn(2)-C6 fungal-type DNA-binding domain"/>
    <property type="match status" value="1"/>
</dbReference>
<feature type="domain" description="Zn(2)-C6 fungal-type" evidence="7">
    <location>
        <begin position="21"/>
        <end position="49"/>
    </location>
</feature>
<dbReference type="Proteomes" id="UP000214365">
    <property type="component" value="Unassembled WGS sequence"/>
</dbReference>
<evidence type="ECO:0000256" key="1">
    <source>
        <dbReference type="ARBA" id="ARBA00004123"/>
    </source>
</evidence>
<evidence type="ECO:0000313" key="9">
    <source>
        <dbReference type="Proteomes" id="UP000214365"/>
    </source>
</evidence>
<dbReference type="CDD" id="cd00067">
    <property type="entry name" value="GAL4"/>
    <property type="match status" value="1"/>
</dbReference>
<gene>
    <name evidence="8" type="ORF">UA08_01316</name>
</gene>
<organism evidence="8 9">
    <name type="scientific">Talaromyces atroroseus</name>
    <dbReference type="NCBI Taxonomy" id="1441469"/>
    <lineage>
        <taxon>Eukaryota</taxon>
        <taxon>Fungi</taxon>
        <taxon>Dikarya</taxon>
        <taxon>Ascomycota</taxon>
        <taxon>Pezizomycotina</taxon>
        <taxon>Eurotiomycetes</taxon>
        <taxon>Eurotiomycetidae</taxon>
        <taxon>Eurotiales</taxon>
        <taxon>Trichocomaceae</taxon>
        <taxon>Talaromyces</taxon>
        <taxon>Talaromyces sect. Trachyspermi</taxon>
    </lineage>
</organism>
<dbReference type="GO" id="GO:0008270">
    <property type="term" value="F:zinc ion binding"/>
    <property type="evidence" value="ECO:0007669"/>
    <property type="project" value="InterPro"/>
</dbReference>
<dbReference type="AlphaFoldDB" id="A0A1Q5QBF1"/>
<dbReference type="InterPro" id="IPR036864">
    <property type="entry name" value="Zn2-C6_fun-type_DNA-bd_sf"/>
</dbReference>
<comment type="caution">
    <text evidence="8">The sequence shown here is derived from an EMBL/GenBank/DDBJ whole genome shotgun (WGS) entry which is preliminary data.</text>
</comment>
<feature type="region of interest" description="Disordered" evidence="6">
    <location>
        <begin position="1"/>
        <end position="20"/>
    </location>
</feature>
<keyword evidence="5" id="KW-0539">Nucleus</keyword>